<feature type="domain" description="Kazal-like" evidence="6">
    <location>
        <begin position="722"/>
        <end position="777"/>
    </location>
</feature>
<evidence type="ECO:0000256" key="1">
    <source>
        <dbReference type="ARBA" id="ARBA00022690"/>
    </source>
</evidence>
<dbReference type="GO" id="GO:0005576">
    <property type="term" value="C:extracellular region"/>
    <property type="evidence" value="ECO:0007669"/>
    <property type="project" value="TreeGrafter"/>
</dbReference>
<evidence type="ECO:0000256" key="2">
    <source>
        <dbReference type="ARBA" id="ARBA00022900"/>
    </source>
</evidence>
<evidence type="ECO:0000313" key="7">
    <source>
        <dbReference type="EMBL" id="KNC21680.1"/>
    </source>
</evidence>
<dbReference type="SMART" id="SM00280">
    <property type="entry name" value="KAZAL"/>
    <property type="match status" value="14"/>
</dbReference>
<dbReference type="OrthoDB" id="126772at2759"/>
<dbReference type="Proteomes" id="UP000037069">
    <property type="component" value="Unassembled WGS sequence"/>
</dbReference>
<feature type="compositionally biased region" description="Low complexity" evidence="4">
    <location>
        <begin position="1935"/>
        <end position="1963"/>
    </location>
</feature>
<dbReference type="InterPro" id="IPR036058">
    <property type="entry name" value="Kazal_dom_sf"/>
</dbReference>
<feature type="region of interest" description="Disordered" evidence="4">
    <location>
        <begin position="1193"/>
        <end position="1221"/>
    </location>
</feature>
<dbReference type="InterPro" id="IPR050653">
    <property type="entry name" value="Prot_Inhib_GrowthFact_Antg"/>
</dbReference>
<name>A0A0L0BNL2_LUCCU</name>
<dbReference type="CDD" id="cd00104">
    <property type="entry name" value="KAZAL_FS"/>
    <property type="match status" value="8"/>
</dbReference>
<dbReference type="EMBL" id="JRES01001589">
    <property type="protein sequence ID" value="KNC21680.1"/>
    <property type="molecule type" value="Genomic_DNA"/>
</dbReference>
<dbReference type="GO" id="GO:0030154">
    <property type="term" value="P:cell differentiation"/>
    <property type="evidence" value="ECO:0007669"/>
    <property type="project" value="TreeGrafter"/>
</dbReference>
<feature type="region of interest" description="Disordered" evidence="4">
    <location>
        <begin position="1105"/>
        <end position="1179"/>
    </location>
</feature>
<dbReference type="PROSITE" id="PS51465">
    <property type="entry name" value="KAZAL_2"/>
    <property type="match status" value="15"/>
</dbReference>
<feature type="compositionally biased region" description="Polar residues" evidence="4">
    <location>
        <begin position="1701"/>
        <end position="1721"/>
    </location>
</feature>
<feature type="region of interest" description="Disordered" evidence="4">
    <location>
        <begin position="2005"/>
        <end position="2032"/>
    </location>
</feature>
<keyword evidence="3" id="KW-1015">Disulfide bond</keyword>
<feature type="compositionally biased region" description="Polar residues" evidence="4">
    <location>
        <begin position="1209"/>
        <end position="1221"/>
    </location>
</feature>
<sequence>MKFLFQLLLSLKVLGILAFFNYPHKANDQVSNEVEVVDYNKMGQGTCPKIKQPLCATNGEEVLYFDNKCLLEVKNFEQLMQGLKEYFECPLSYCSPQCAPCGAIHEPVCAVNVLTGEMENFPNPCEVERKVCFTQQEHRIVSSGLCALNPAPHSQCPQVCTLEYKPVCAQYQTDLKQFRNQCQLDKEKCETKIDWQIVDTSYCVAIKDINVSSTFKSTAQNNDCPEFCTLEYQPICARFMSLEKEFSNECELKTTICQTKQKWDIIRRGPCQESRANMALDLLKPKNKCPEFCTLEYDPICAKLGNELREFANKCELETAICRNKEDWQIIEQGPCPSVSNNKALKLEQKPKCPQFCTLEYRPICAKFEQELREFGNKCELETTICETGQDWQVVNNGPCSSGISVFNQKATKLSQETRCPQFCTLEYSPICAQFNNELREFSNKCDLESTICLTKQKWEIVHEGNCNSEQLIEQPKCPQVCTLEYRPICAQFENDLREFSNNCDLQRTICETKQKWQVVKQGPCFSDSSAEITECPQFCTREYRPVCAEFKGEEREFPNKCVLLKAICDSNKKWELVKQGPCSKQTPSLIQVFPPKCPKFCTREFDPVCAKLNNELRQFSNRCVLESWKCDTNEKWEFVNKGPCPSIEAVSNTPVLLSSPNKCPKFCTREFDPVCAKLNEELKEFSNKCELELWNCEADEKWELVKMGRCSSTIKPASAVQSSPNKCPKFCTREFDPVCAKLNEELREFSNKCVLESWKCESDEKWELVNLGSCSANKPVSPTSSISSMNLTKKLTPTPLVSCPKFCSREYKPVCAQFESELREFSNRCELQRENCESNKPWVFVNSGPCFANSEEKLTPTPLVSCPKFCSREYEPVCAQFESELREFPNRCELQRENCESNKPWAFVNSGPCFSNVGKKLTLAPLTPPCPQFCTDDLRPVCAEFNSELREFGNRCEMQITICETKNINEGPCPSTSKLRISCPKFCTKEFRPVCARFKGELREFPNKCEFQRSVCKTNIAWELINNGSCLIKNFETDSIELQPICATDGNIKRIFDDSSVLQEEIRKTGIAWSLLHNDECLPLTPLAKVANKAFFLATESATTKPTTTSTTPKTSTTTTSRTTTTTTPKLSTTRKTTTTLKTSTTTPKTTTAPRSSTSKTTAAKPYHPTTTKTITATTTTPKITTATYRKYSSTTVKPKATDYPRYSPTTASTPHHQCSYEYSTEVDSAEIDDSSKGYYDEKCGCNSGEDFEDYSPENENDEEYISWEDDEEEYEEEEEEDDISKSHEVEGSYTIDDNTYTYKHNKTNSTYTFIYGEDSINANGNKADERKLGNSNVETKKYSNEEKKHSDNNNDKIGNKESIKPTNSTDPKEKQGTSKNYNLKSGHTNTVKQIPDSLSTGNLKIAANNNAKSGNVRTSEKNLNTFKNKENREDFNVLGDKEGNNIIKLIQERLEEEFGSQKPHDMTKQSQGKERDRNTKQQGQIKAKLGKTKTNTKEQVMIRTNPGQPIGQQVQNLVHFGSTNPYSNTASSKDAKERFQETYGNLGQPNYNSNTEQRDQVFVSPGQLNLNLNTDLHRVDQGHDDAFSFKEIFGNHQGQIDLEQSKIDSNSALFRPEYYVGPKDIDNHENQLGNFHHSDESLEADISYEEDTPNDNFKPVTVNEKETKFGVYSDEAYGLMDSAEVSKTDKWSGQNQLKPNLATGINTNNDINSPSSAYSYQDYRGSKPNEQIPKYSTQSQVNNTENTEKILEVFEALLSESDAEEEDDETLVKQVLTTIGSETTVAYPLFEDVENQSNYTKREEYPSKYNSTKKGEIYNGAVYKAPVYDAPTYNFIYTAPNHPVLPLLPPNNHHAFSHYPAFMSQYTDAAANPYNPFIPLVNQSNLGALMESAPNANNPFNPLQYLTSLAAMSTPFGSPMPNLMPLPQASEYNSNSQSQSPSNPLEIQENPSQLPLNPSSPAVFNHILPQTHPSPLMFLPPPPEPFLNSFSPLTNIAAQIPNSLPFKGKRENDNNQPTEETEGNLSDAEVDKSELPQYPQFPSLPPVPIYNNPVNPQMQQSLTLLSPMATNALPHLNFQSMPYLHPAAPMPGPMPFNATLFSQIAETLKAITSRY</sequence>
<feature type="domain" description="Kazal-like" evidence="6">
    <location>
        <begin position="530"/>
        <end position="585"/>
    </location>
</feature>
<comment type="caution">
    <text evidence="7">The sequence shown here is derived from an EMBL/GenBank/DDBJ whole genome shotgun (WGS) entry which is preliminary data.</text>
</comment>
<keyword evidence="2" id="KW-0722">Serine protease inhibitor</keyword>
<feature type="region of interest" description="Disordered" evidence="4">
    <location>
        <begin position="1923"/>
        <end position="1969"/>
    </location>
</feature>
<dbReference type="PANTHER" id="PTHR10913:SF45">
    <property type="entry name" value="FOLLISTATIN, ISOFORM A-RELATED"/>
    <property type="match status" value="1"/>
</dbReference>
<keyword evidence="1" id="KW-0646">Protease inhibitor</keyword>
<proteinExistence type="predicted"/>
<evidence type="ECO:0000256" key="3">
    <source>
        <dbReference type="ARBA" id="ARBA00023157"/>
    </source>
</evidence>
<feature type="region of interest" description="Disordered" evidence="4">
    <location>
        <begin position="1701"/>
        <end position="1723"/>
    </location>
</feature>
<feature type="region of interest" description="Disordered" evidence="4">
    <location>
        <begin position="1249"/>
        <end position="1294"/>
    </location>
</feature>
<evidence type="ECO:0000313" key="8">
    <source>
        <dbReference type="Proteomes" id="UP000037069"/>
    </source>
</evidence>
<feature type="domain" description="Kazal-like" evidence="6">
    <location>
        <begin position="925"/>
        <end position="976"/>
    </location>
</feature>
<feature type="domain" description="Kazal-like" evidence="6">
    <location>
        <begin position="472"/>
        <end position="527"/>
    </location>
</feature>
<feature type="domain" description="Kazal-like" evidence="6">
    <location>
        <begin position="90"/>
        <end position="148"/>
    </location>
</feature>
<accession>A0A0L0BNL2</accession>
<feature type="domain" description="Kazal-like" evidence="6">
    <location>
        <begin position="658"/>
        <end position="713"/>
    </location>
</feature>
<feature type="domain" description="Kazal-like" evidence="6">
    <location>
        <begin position="150"/>
        <end position="205"/>
    </location>
</feature>
<feature type="compositionally biased region" description="Basic and acidic residues" evidence="4">
    <location>
        <begin position="1328"/>
        <end position="1365"/>
    </location>
</feature>
<feature type="region of interest" description="Disordered" evidence="4">
    <location>
        <begin position="1326"/>
        <end position="1397"/>
    </location>
</feature>
<feature type="domain" description="Kazal-like" evidence="6">
    <location>
        <begin position="218"/>
        <end position="273"/>
    </location>
</feature>
<dbReference type="PANTHER" id="PTHR10913">
    <property type="entry name" value="FOLLISTATIN-RELATED"/>
    <property type="match status" value="1"/>
</dbReference>
<feature type="domain" description="Kazal-like" evidence="6">
    <location>
        <begin position="592"/>
        <end position="647"/>
    </location>
</feature>
<feature type="domain" description="Kazal-like" evidence="6">
    <location>
        <begin position="414"/>
        <end position="469"/>
    </location>
</feature>
<feature type="domain" description="Kazal-like" evidence="6">
    <location>
        <begin position="283"/>
        <end position="338"/>
    </location>
</feature>
<evidence type="ECO:0000259" key="6">
    <source>
        <dbReference type="PROSITE" id="PS51465"/>
    </source>
</evidence>
<feature type="domain" description="Kazal-like" evidence="6">
    <location>
        <begin position="978"/>
        <end position="1033"/>
    </location>
</feature>
<keyword evidence="5" id="KW-0732">Signal</keyword>
<feature type="region of interest" description="Disordered" evidence="4">
    <location>
        <begin position="1457"/>
        <end position="1500"/>
    </location>
</feature>
<keyword evidence="8" id="KW-1185">Reference proteome</keyword>
<protein>
    <recommendedName>
        <fullName evidence="6">Kazal-like domain-containing protein</fullName>
    </recommendedName>
</protein>
<feature type="domain" description="Kazal-like" evidence="6">
    <location>
        <begin position="347"/>
        <end position="402"/>
    </location>
</feature>
<dbReference type="Gene3D" id="3.30.60.30">
    <property type="match status" value="15"/>
</dbReference>
<dbReference type="OMA" id="TECRTNC"/>
<dbReference type="Pfam" id="PF07648">
    <property type="entry name" value="Kazal_2"/>
    <property type="match status" value="13"/>
</dbReference>
<organism evidence="7 8">
    <name type="scientific">Lucilia cuprina</name>
    <name type="common">Green bottle fly</name>
    <name type="synonym">Australian sheep blowfly</name>
    <dbReference type="NCBI Taxonomy" id="7375"/>
    <lineage>
        <taxon>Eukaryota</taxon>
        <taxon>Metazoa</taxon>
        <taxon>Ecdysozoa</taxon>
        <taxon>Arthropoda</taxon>
        <taxon>Hexapoda</taxon>
        <taxon>Insecta</taxon>
        <taxon>Pterygota</taxon>
        <taxon>Neoptera</taxon>
        <taxon>Endopterygota</taxon>
        <taxon>Diptera</taxon>
        <taxon>Brachycera</taxon>
        <taxon>Muscomorpha</taxon>
        <taxon>Oestroidea</taxon>
        <taxon>Calliphoridae</taxon>
        <taxon>Luciliinae</taxon>
        <taxon>Lucilia</taxon>
    </lineage>
</organism>
<feature type="compositionally biased region" description="Acidic residues" evidence="4">
    <location>
        <begin position="1251"/>
        <end position="1284"/>
    </location>
</feature>
<dbReference type="InterPro" id="IPR002350">
    <property type="entry name" value="Kazal_dom"/>
</dbReference>
<reference evidence="7 8" key="1">
    <citation type="journal article" date="2015" name="Nat. Commun.">
        <title>Lucilia cuprina genome unlocks parasitic fly biology to underpin future interventions.</title>
        <authorList>
            <person name="Anstead C.A."/>
            <person name="Korhonen P.K."/>
            <person name="Young N.D."/>
            <person name="Hall R.S."/>
            <person name="Jex A.R."/>
            <person name="Murali S.C."/>
            <person name="Hughes D.S."/>
            <person name="Lee S.F."/>
            <person name="Perry T."/>
            <person name="Stroehlein A.J."/>
            <person name="Ansell B.R."/>
            <person name="Breugelmans B."/>
            <person name="Hofmann A."/>
            <person name="Qu J."/>
            <person name="Dugan S."/>
            <person name="Lee S.L."/>
            <person name="Chao H."/>
            <person name="Dinh H."/>
            <person name="Han Y."/>
            <person name="Doddapaneni H.V."/>
            <person name="Worley K.C."/>
            <person name="Muzny D.M."/>
            <person name="Ioannidis P."/>
            <person name="Waterhouse R.M."/>
            <person name="Zdobnov E.M."/>
            <person name="James P.J."/>
            <person name="Bagnall N.H."/>
            <person name="Kotze A.C."/>
            <person name="Gibbs R.A."/>
            <person name="Richards S."/>
            <person name="Batterham P."/>
            <person name="Gasser R.B."/>
        </authorList>
    </citation>
    <scope>NUCLEOTIDE SEQUENCE [LARGE SCALE GENOMIC DNA]</scope>
    <source>
        <strain evidence="7 8">LS</strain>
        <tissue evidence="7">Full body</tissue>
    </source>
</reference>
<gene>
    <name evidence="7" type="ORF">FF38_09791</name>
</gene>
<feature type="chain" id="PRO_5005535131" description="Kazal-like domain-containing protein" evidence="5">
    <location>
        <begin position="19"/>
        <end position="2117"/>
    </location>
</feature>
<feature type="domain" description="Kazal-like" evidence="6">
    <location>
        <begin position="861"/>
        <end position="916"/>
    </location>
</feature>
<evidence type="ECO:0000256" key="5">
    <source>
        <dbReference type="SAM" id="SignalP"/>
    </source>
</evidence>
<dbReference type="SUPFAM" id="SSF100895">
    <property type="entry name" value="Kazal-type serine protease inhibitors"/>
    <property type="match status" value="13"/>
</dbReference>
<evidence type="ECO:0000256" key="4">
    <source>
        <dbReference type="SAM" id="MobiDB-lite"/>
    </source>
</evidence>
<feature type="domain" description="Kazal-like" evidence="6">
    <location>
        <begin position="798"/>
        <end position="853"/>
    </location>
</feature>
<feature type="signal peptide" evidence="5">
    <location>
        <begin position="1"/>
        <end position="18"/>
    </location>
</feature>
<feature type="compositionally biased region" description="Basic and acidic residues" evidence="4">
    <location>
        <begin position="1464"/>
        <end position="1481"/>
    </location>
</feature>
<feature type="compositionally biased region" description="Polar residues" evidence="4">
    <location>
        <begin position="1379"/>
        <end position="1397"/>
    </location>
</feature>